<dbReference type="Proteomes" id="UP000184050">
    <property type="component" value="Unassembled WGS sequence"/>
</dbReference>
<evidence type="ECO:0000259" key="1">
    <source>
        <dbReference type="Pfam" id="PF13460"/>
    </source>
</evidence>
<name>A0A1M6GBN6_9BACT</name>
<dbReference type="GO" id="GO:0004074">
    <property type="term" value="F:biliverdin reductase [NAD(P)H] activity"/>
    <property type="evidence" value="ECO:0007669"/>
    <property type="project" value="TreeGrafter"/>
</dbReference>
<dbReference type="AlphaFoldDB" id="A0A1M6GBN6"/>
<gene>
    <name evidence="2" type="ORF">SAMN05444280_110107</name>
</gene>
<protein>
    <submittedName>
        <fullName evidence="2">Putative NADH-flavin reductase</fullName>
    </submittedName>
</protein>
<sequence>MQILIFGATGSLGSHIVEQALEKDYSVKAFTRNPEKLRGLNNSHLTTIQGDVNNLSEVENAMKDVDAVFCALGDGAKGKVRAAGTRNIIKAMKKSGVKRLICQTTLGLGDSWNNLNFFWKYIMFGFLLKKAFQDHQLQEKYILESGLNYTIVRPGAFTNGEVTQSFQIDFDAHAKNLALKISRADIAFFMLEQLASEKFVGRVVSISN</sequence>
<dbReference type="PANTHER" id="PTHR43355">
    <property type="entry name" value="FLAVIN REDUCTASE (NADPH)"/>
    <property type="match status" value="1"/>
</dbReference>
<keyword evidence="3" id="KW-1185">Reference proteome</keyword>
<organism evidence="2 3">
    <name type="scientific">Tangfeifania diversioriginum</name>
    <dbReference type="NCBI Taxonomy" id="1168035"/>
    <lineage>
        <taxon>Bacteria</taxon>
        <taxon>Pseudomonadati</taxon>
        <taxon>Bacteroidota</taxon>
        <taxon>Bacteroidia</taxon>
        <taxon>Marinilabiliales</taxon>
        <taxon>Prolixibacteraceae</taxon>
        <taxon>Tangfeifania</taxon>
    </lineage>
</organism>
<proteinExistence type="predicted"/>
<dbReference type="OrthoDB" id="9785372at2"/>
<evidence type="ECO:0000313" key="3">
    <source>
        <dbReference type="Proteomes" id="UP000184050"/>
    </source>
</evidence>
<dbReference type="InterPro" id="IPR016040">
    <property type="entry name" value="NAD(P)-bd_dom"/>
</dbReference>
<dbReference type="GO" id="GO:0042602">
    <property type="term" value="F:riboflavin reductase (NADPH) activity"/>
    <property type="evidence" value="ECO:0007669"/>
    <property type="project" value="TreeGrafter"/>
</dbReference>
<dbReference type="InterPro" id="IPR036291">
    <property type="entry name" value="NAD(P)-bd_dom_sf"/>
</dbReference>
<accession>A0A1M6GBN6</accession>
<dbReference type="STRING" id="1168035.SAMN05444280_110107"/>
<dbReference type="InterPro" id="IPR051606">
    <property type="entry name" value="Polyketide_Oxido-like"/>
</dbReference>
<dbReference type="EMBL" id="FQZE01000010">
    <property type="protein sequence ID" value="SHJ07363.1"/>
    <property type="molecule type" value="Genomic_DNA"/>
</dbReference>
<dbReference type="CDD" id="cd05244">
    <property type="entry name" value="BVR-B_like_SDR_a"/>
    <property type="match status" value="1"/>
</dbReference>
<evidence type="ECO:0000313" key="2">
    <source>
        <dbReference type="EMBL" id="SHJ07363.1"/>
    </source>
</evidence>
<dbReference type="RefSeq" id="WP_073168395.1">
    <property type="nucleotide sequence ID" value="NZ_FQZE01000010.1"/>
</dbReference>
<reference evidence="2 3" key="1">
    <citation type="submission" date="2016-11" db="EMBL/GenBank/DDBJ databases">
        <authorList>
            <person name="Jaros S."/>
            <person name="Januszkiewicz K."/>
            <person name="Wedrychowicz H."/>
        </authorList>
    </citation>
    <scope>NUCLEOTIDE SEQUENCE [LARGE SCALE GENOMIC DNA]</scope>
    <source>
        <strain evidence="2 3">DSM 27063</strain>
    </source>
</reference>
<dbReference type="Pfam" id="PF13460">
    <property type="entry name" value="NAD_binding_10"/>
    <property type="match status" value="1"/>
</dbReference>
<dbReference type="Gene3D" id="3.40.50.720">
    <property type="entry name" value="NAD(P)-binding Rossmann-like Domain"/>
    <property type="match status" value="1"/>
</dbReference>
<dbReference type="PANTHER" id="PTHR43355:SF2">
    <property type="entry name" value="FLAVIN REDUCTASE (NADPH)"/>
    <property type="match status" value="1"/>
</dbReference>
<feature type="domain" description="NAD(P)-binding" evidence="1">
    <location>
        <begin position="7"/>
        <end position="196"/>
    </location>
</feature>
<dbReference type="SUPFAM" id="SSF51735">
    <property type="entry name" value="NAD(P)-binding Rossmann-fold domains"/>
    <property type="match status" value="1"/>
</dbReference>